<dbReference type="InterPro" id="IPR002213">
    <property type="entry name" value="UDP_glucos_trans"/>
</dbReference>
<name>A0ABM0JS27_APLCA</name>
<dbReference type="CDD" id="cd03784">
    <property type="entry name" value="GT1_Gtf-like"/>
    <property type="match status" value="1"/>
</dbReference>
<dbReference type="GeneID" id="101849701"/>
<dbReference type="InterPro" id="IPR050271">
    <property type="entry name" value="UDP-glycosyltransferase"/>
</dbReference>
<evidence type="ECO:0000313" key="5">
    <source>
        <dbReference type="Proteomes" id="UP000694888"/>
    </source>
</evidence>
<keyword evidence="4" id="KW-0812">Transmembrane</keyword>
<dbReference type="PANTHER" id="PTHR48043">
    <property type="entry name" value="EG:EG0003.4 PROTEIN-RELATED"/>
    <property type="match status" value="1"/>
</dbReference>
<evidence type="ECO:0000256" key="2">
    <source>
        <dbReference type="ARBA" id="ARBA00022676"/>
    </source>
</evidence>
<evidence type="ECO:0000256" key="4">
    <source>
        <dbReference type="SAM" id="Phobius"/>
    </source>
</evidence>
<proteinExistence type="inferred from homology"/>
<evidence type="ECO:0000256" key="1">
    <source>
        <dbReference type="ARBA" id="ARBA00009995"/>
    </source>
</evidence>
<dbReference type="RefSeq" id="XP_005100236.1">
    <property type="nucleotide sequence ID" value="XM_005100179.2"/>
</dbReference>
<evidence type="ECO:0000256" key="3">
    <source>
        <dbReference type="ARBA" id="ARBA00022679"/>
    </source>
</evidence>
<evidence type="ECO:0000313" key="6">
    <source>
        <dbReference type="RefSeq" id="XP_005100236.1"/>
    </source>
</evidence>
<sequence length="568" mass="64821">MLKDKSVNVQGINVIRYDEYLGHFDDKIAAVAVDKFWRNQSTSLGDFTGFIKFWKDLATQVLNTMGGREIQGSSYFCFICKECIRRQFLDVGGNVYQCLCYENALAVLVHDVYVPVPDFVLKDKSVNVQGINVIRYGEYLGHFDDKLGQKVMDNFWRNQSVGLRDIPGYIKLVEDLATQILSEKQLIANFKEIKPDMFVLMKHPMVRDFVIFPYMMNVPFSFLCYFNDYIRQRVPISLPSSPLHMKGDFLEQGMTFIQGLKNSMVHFGFFRSPRESSDKSVARFAPHRPRISTKEIMSKAEIFIVESDPIMDFARLQLPNIKFVGSTAGNPPKELKQPFKGFMEKSVNGVVVVTLGSSILEVPDYISSKMVSAFLKLKQNLVWRVKLQFPDPGKIFTSSWVPQNDLLGHKNTTLFVSHCGMNGQYEGMYHAVPTLCLPFENDMPYNAQRGVTKGFGLRADIRGITDIELLALMREMLENNKYKKNIQKATDLYKLPVNETAFWLDHVMKYGGAYMRSAGQNMPMCQFLALDVLAFVVVVNVVVVVMVYKTCRCCCGLCCGKKRKSKRD</sequence>
<keyword evidence="4" id="KW-1133">Transmembrane helix</keyword>
<reference evidence="6" key="1">
    <citation type="submission" date="2025-08" db="UniProtKB">
        <authorList>
            <consortium name="RefSeq"/>
        </authorList>
    </citation>
    <scope>IDENTIFICATION</scope>
</reference>
<dbReference type="Pfam" id="PF00201">
    <property type="entry name" value="UDPGT"/>
    <property type="match status" value="1"/>
</dbReference>
<keyword evidence="3" id="KW-0808">Transferase</keyword>
<keyword evidence="2" id="KW-0328">Glycosyltransferase</keyword>
<dbReference type="SUPFAM" id="SSF53756">
    <property type="entry name" value="UDP-Glycosyltransferase/glycogen phosphorylase"/>
    <property type="match status" value="1"/>
</dbReference>
<comment type="similarity">
    <text evidence="1">Belongs to the UDP-glycosyltransferase family.</text>
</comment>
<dbReference type="Gene3D" id="3.40.50.2000">
    <property type="entry name" value="Glycogen Phosphorylase B"/>
    <property type="match status" value="1"/>
</dbReference>
<gene>
    <name evidence="6" type="primary">LOC101849701</name>
</gene>
<protein>
    <submittedName>
        <fullName evidence="6">UDP-glucuronosyltransferase 2C1-like</fullName>
    </submittedName>
</protein>
<accession>A0ABM0JS27</accession>
<dbReference type="Proteomes" id="UP000694888">
    <property type="component" value="Unplaced"/>
</dbReference>
<feature type="transmembrane region" description="Helical" evidence="4">
    <location>
        <begin position="525"/>
        <end position="548"/>
    </location>
</feature>
<dbReference type="PANTHER" id="PTHR48043:SF145">
    <property type="entry name" value="FI06409P-RELATED"/>
    <property type="match status" value="1"/>
</dbReference>
<keyword evidence="4" id="KW-0472">Membrane</keyword>
<organism evidence="5 6">
    <name type="scientific">Aplysia californica</name>
    <name type="common">California sea hare</name>
    <dbReference type="NCBI Taxonomy" id="6500"/>
    <lineage>
        <taxon>Eukaryota</taxon>
        <taxon>Metazoa</taxon>
        <taxon>Spiralia</taxon>
        <taxon>Lophotrochozoa</taxon>
        <taxon>Mollusca</taxon>
        <taxon>Gastropoda</taxon>
        <taxon>Heterobranchia</taxon>
        <taxon>Euthyneura</taxon>
        <taxon>Tectipleura</taxon>
        <taxon>Aplysiida</taxon>
        <taxon>Aplysioidea</taxon>
        <taxon>Aplysiidae</taxon>
        <taxon>Aplysia</taxon>
    </lineage>
</organism>
<keyword evidence="5" id="KW-1185">Reference proteome</keyword>